<gene>
    <name evidence="1" type="ORF">ABMA28_008952</name>
</gene>
<comment type="caution">
    <text evidence="1">The sequence shown here is derived from an EMBL/GenBank/DDBJ whole genome shotgun (WGS) entry which is preliminary data.</text>
</comment>
<sequence>MKRVENIKGRVRSFIWEDEQWQQNMHALGFGCNRQIFHLFIQLVNWKMNFNKCAVEKGSGTFSRFDYNLFQHALEPETYYGRWRWLYEATSKGKSITCIAVETIVNLANSTSFF</sequence>
<accession>A0ABD0SF81</accession>
<evidence type="ECO:0000313" key="1">
    <source>
        <dbReference type="EMBL" id="KAL0818497.1"/>
    </source>
</evidence>
<dbReference type="PROSITE" id="PS51257">
    <property type="entry name" value="PROKAR_LIPOPROTEIN"/>
    <property type="match status" value="1"/>
</dbReference>
<name>A0ABD0SF81_LOXSC</name>
<organism evidence="1 2">
    <name type="scientific">Loxostege sticticalis</name>
    <name type="common">Beet webworm moth</name>
    <dbReference type="NCBI Taxonomy" id="481309"/>
    <lineage>
        <taxon>Eukaryota</taxon>
        <taxon>Metazoa</taxon>
        <taxon>Ecdysozoa</taxon>
        <taxon>Arthropoda</taxon>
        <taxon>Hexapoda</taxon>
        <taxon>Insecta</taxon>
        <taxon>Pterygota</taxon>
        <taxon>Neoptera</taxon>
        <taxon>Endopterygota</taxon>
        <taxon>Lepidoptera</taxon>
        <taxon>Glossata</taxon>
        <taxon>Ditrysia</taxon>
        <taxon>Pyraloidea</taxon>
        <taxon>Crambidae</taxon>
        <taxon>Pyraustinae</taxon>
        <taxon>Loxostege</taxon>
    </lineage>
</organism>
<reference evidence="1 2" key="1">
    <citation type="submission" date="2024-06" db="EMBL/GenBank/DDBJ databases">
        <title>A chromosome-level genome assembly of beet webworm, Loxostege sticticalis.</title>
        <authorList>
            <person name="Zhang Y."/>
        </authorList>
    </citation>
    <scope>NUCLEOTIDE SEQUENCE [LARGE SCALE GENOMIC DNA]</scope>
    <source>
        <strain evidence="1">AQ028</strain>
        <tissue evidence="1">Male pupae</tissue>
    </source>
</reference>
<dbReference type="AlphaFoldDB" id="A0ABD0SF81"/>
<dbReference type="Proteomes" id="UP001549921">
    <property type="component" value="Unassembled WGS sequence"/>
</dbReference>
<proteinExistence type="predicted"/>
<protein>
    <submittedName>
        <fullName evidence="1">Uncharacterized protein</fullName>
    </submittedName>
</protein>
<dbReference type="EMBL" id="JBEDNZ010000022">
    <property type="protein sequence ID" value="KAL0818497.1"/>
    <property type="molecule type" value="Genomic_DNA"/>
</dbReference>
<evidence type="ECO:0000313" key="2">
    <source>
        <dbReference type="Proteomes" id="UP001549921"/>
    </source>
</evidence>